<dbReference type="GO" id="GO:0006631">
    <property type="term" value="P:fatty acid metabolic process"/>
    <property type="evidence" value="ECO:0007669"/>
    <property type="project" value="TreeGrafter"/>
</dbReference>
<proteinExistence type="predicted"/>
<gene>
    <name evidence="2" type="ORF">JFN87_03670</name>
</gene>
<keyword evidence="3" id="KW-1185">Reference proteome</keyword>
<dbReference type="Gene3D" id="3.40.50.1820">
    <property type="entry name" value="alpha/beta hydrolase"/>
    <property type="match status" value="1"/>
</dbReference>
<dbReference type="EMBL" id="JAGIQL010000007">
    <property type="protein sequence ID" value="MBP0456601.1"/>
    <property type="molecule type" value="Genomic_DNA"/>
</dbReference>
<organism evidence="2 3">
    <name type="scientific">Streptomyces montanisoli</name>
    <dbReference type="NCBI Taxonomy" id="2798581"/>
    <lineage>
        <taxon>Bacteria</taxon>
        <taxon>Bacillati</taxon>
        <taxon>Actinomycetota</taxon>
        <taxon>Actinomycetes</taxon>
        <taxon>Kitasatosporales</taxon>
        <taxon>Streptomycetaceae</taxon>
        <taxon>Streptomyces</taxon>
    </lineage>
</organism>
<feature type="domain" description="BAAT/Acyl-CoA thioester hydrolase C-terminal" evidence="1">
    <location>
        <begin position="70"/>
        <end position="278"/>
    </location>
</feature>
<dbReference type="AlphaFoldDB" id="A0A940MCN0"/>
<evidence type="ECO:0000259" key="1">
    <source>
        <dbReference type="Pfam" id="PF08840"/>
    </source>
</evidence>
<sequence length="288" mass="29519">MSVTVRHLSDPWEGVLAEPEEGADRAVLVLGGSGGEIAGERCSLLAAAGLTALSVRWFGGPGQPPGICEVALETFSAAVDLLLRRGARQVGVLGESKGAEAALLLAVHDARVAAVVAISPTSLVWANLGPGADGRSHPPRSSWLHRGAALPFTPYDAAYLPQPPGTGPARLRELYEHSARTYPGRAAEAAIAVERTTARLVLVAGGADAMWPSLPYARELEERVRRGGGTAVVVTDPGAGHHPLLPGEAPLGAAPLYALGGDPRSDAALGAAAWPHILSALGVIPETA</sequence>
<dbReference type="GO" id="GO:0047617">
    <property type="term" value="F:fatty acyl-CoA hydrolase activity"/>
    <property type="evidence" value="ECO:0007669"/>
    <property type="project" value="TreeGrafter"/>
</dbReference>
<dbReference type="Pfam" id="PF08840">
    <property type="entry name" value="BAAT_C"/>
    <property type="match status" value="1"/>
</dbReference>
<dbReference type="PANTHER" id="PTHR10824">
    <property type="entry name" value="ACYL-COENZYME A THIOESTERASE-RELATED"/>
    <property type="match status" value="1"/>
</dbReference>
<accession>A0A940MCN0</accession>
<dbReference type="InterPro" id="IPR014940">
    <property type="entry name" value="BAAT_C"/>
</dbReference>
<dbReference type="GO" id="GO:0006637">
    <property type="term" value="P:acyl-CoA metabolic process"/>
    <property type="evidence" value="ECO:0007669"/>
    <property type="project" value="TreeGrafter"/>
</dbReference>
<evidence type="ECO:0000313" key="3">
    <source>
        <dbReference type="Proteomes" id="UP000670475"/>
    </source>
</evidence>
<reference evidence="2" key="1">
    <citation type="submission" date="2021-03" db="EMBL/GenBank/DDBJ databases">
        <title>Whole genome sequence of Streptomyces bomunensis MMS17-BM035.</title>
        <authorList>
            <person name="Lee J.H."/>
        </authorList>
    </citation>
    <scope>NUCLEOTIDE SEQUENCE</scope>
    <source>
        <strain evidence="2">MMS17-BM035</strain>
    </source>
</reference>
<name>A0A940MCN0_9ACTN</name>
<protein>
    <submittedName>
        <fullName evidence="2">Acyl-CoA thioesterase</fullName>
    </submittedName>
</protein>
<dbReference type="InterPro" id="IPR029058">
    <property type="entry name" value="AB_hydrolase_fold"/>
</dbReference>
<dbReference type="Proteomes" id="UP000670475">
    <property type="component" value="Unassembled WGS sequence"/>
</dbReference>
<dbReference type="PANTHER" id="PTHR10824:SF36">
    <property type="entry name" value="ACYL-COA THIOESTERASE 17-RELATED"/>
    <property type="match status" value="1"/>
</dbReference>
<comment type="caution">
    <text evidence="2">The sequence shown here is derived from an EMBL/GenBank/DDBJ whole genome shotgun (WGS) entry which is preliminary data.</text>
</comment>
<evidence type="ECO:0000313" key="2">
    <source>
        <dbReference type="EMBL" id="MBP0456601.1"/>
    </source>
</evidence>
<dbReference type="SUPFAM" id="SSF53474">
    <property type="entry name" value="alpha/beta-Hydrolases"/>
    <property type="match status" value="1"/>
</dbReference>